<reference evidence="2 3" key="1">
    <citation type="submission" date="2016-07" db="EMBL/GenBank/DDBJ databases">
        <title>Pervasive Adenine N6-methylation of Active Genes in Fungi.</title>
        <authorList>
            <consortium name="DOE Joint Genome Institute"/>
            <person name="Mondo S.J."/>
            <person name="Dannebaum R.O."/>
            <person name="Kuo R.C."/>
            <person name="Labutti K."/>
            <person name="Haridas S."/>
            <person name="Kuo A."/>
            <person name="Salamov A."/>
            <person name="Ahrendt S.R."/>
            <person name="Lipzen A."/>
            <person name="Sullivan W."/>
            <person name="Andreopoulos W.B."/>
            <person name="Clum A."/>
            <person name="Lindquist E."/>
            <person name="Daum C."/>
            <person name="Ramamoorthy G.K."/>
            <person name="Gryganskyi A."/>
            <person name="Culley D."/>
            <person name="Magnuson J.K."/>
            <person name="James T.Y."/>
            <person name="O'Malley M.A."/>
            <person name="Stajich J.E."/>
            <person name="Spatafora J.W."/>
            <person name="Visel A."/>
            <person name="Grigoriev I.V."/>
        </authorList>
    </citation>
    <scope>NUCLEOTIDE SEQUENCE [LARGE SCALE GENOMIC DNA]</scope>
    <source>
        <strain evidence="2 3">12-1054</strain>
    </source>
</reference>
<feature type="compositionally biased region" description="Polar residues" evidence="1">
    <location>
        <begin position="94"/>
        <end position="105"/>
    </location>
</feature>
<accession>A0A1Y2FSB5</accession>
<name>A0A1Y2FSB5_PROLT</name>
<keyword evidence="3" id="KW-1185">Reference proteome</keyword>
<gene>
    <name evidence="2" type="ORF">BCR37DRAFT_376088</name>
</gene>
<dbReference type="GeneID" id="63785124"/>
<sequence length="289" mass="31139">MTAPNALPSIQSDSSILHASPAIDALTLASSTAEQQRHDAQAVEPPLSHASAYCTYTQDVSSSEDVELGSHANASSCGTGRSHPVRQAQGVQPVASSGKDTPISNDAQACQSLTCPAAALSKPAMASASQNEFPKKQQKMESTKASGIFTGLQSPSDGDLSIMEGVTINGQAPQATAALPNGHVRFQTERKNTSQQQSSDASYDGQRIARLESELEQMQERLASILYEQSKKHQADMEQLEGRLSRSYRLQLEGIEARLKARYQEFRTRSLKESEAKLLATKEARSFSV</sequence>
<protein>
    <submittedName>
        <fullName evidence="2">Uncharacterized protein</fullName>
    </submittedName>
</protein>
<dbReference type="RefSeq" id="XP_040727695.1">
    <property type="nucleotide sequence ID" value="XM_040868525.1"/>
</dbReference>
<proteinExistence type="predicted"/>
<evidence type="ECO:0000313" key="2">
    <source>
        <dbReference type="EMBL" id="ORY86839.1"/>
    </source>
</evidence>
<evidence type="ECO:0000313" key="3">
    <source>
        <dbReference type="Proteomes" id="UP000193685"/>
    </source>
</evidence>
<comment type="caution">
    <text evidence="2">The sequence shown here is derived from an EMBL/GenBank/DDBJ whole genome shotgun (WGS) entry which is preliminary data.</text>
</comment>
<dbReference type="EMBL" id="MCFI01000002">
    <property type="protein sequence ID" value="ORY86839.1"/>
    <property type="molecule type" value="Genomic_DNA"/>
</dbReference>
<dbReference type="Proteomes" id="UP000193685">
    <property type="component" value="Unassembled WGS sequence"/>
</dbReference>
<dbReference type="AlphaFoldDB" id="A0A1Y2FSB5"/>
<feature type="region of interest" description="Disordered" evidence="1">
    <location>
        <begin position="28"/>
        <end position="48"/>
    </location>
</feature>
<evidence type="ECO:0000256" key="1">
    <source>
        <dbReference type="SAM" id="MobiDB-lite"/>
    </source>
</evidence>
<feature type="region of interest" description="Disordered" evidence="1">
    <location>
        <begin position="64"/>
        <end position="105"/>
    </location>
</feature>
<organism evidence="2 3">
    <name type="scientific">Protomyces lactucae-debilis</name>
    <dbReference type="NCBI Taxonomy" id="2754530"/>
    <lineage>
        <taxon>Eukaryota</taxon>
        <taxon>Fungi</taxon>
        <taxon>Dikarya</taxon>
        <taxon>Ascomycota</taxon>
        <taxon>Taphrinomycotina</taxon>
        <taxon>Taphrinomycetes</taxon>
        <taxon>Taphrinales</taxon>
        <taxon>Protomycetaceae</taxon>
        <taxon>Protomyces</taxon>
    </lineage>
</organism>